<evidence type="ECO:0000256" key="1">
    <source>
        <dbReference type="ARBA" id="ARBA00022490"/>
    </source>
</evidence>
<keyword evidence="1 5" id="KW-0963">Cytoplasm</keyword>
<dbReference type="EMBL" id="CP000544">
    <property type="protein sequence ID" value="ABM62788.1"/>
    <property type="molecule type" value="Genomic_DNA"/>
</dbReference>
<comment type="subunit">
    <text evidence="5">Interacts with FtsZ.</text>
</comment>
<sequence length="261" mass="29946">MSDKNQDWVVYEHPLNERLRTLLRLEFLMETASAAMEGEQIVDSRMAVEAFIHTLNVLERGEVRSEVIKELDRLSTETAYMGARGVWSASRVQEETDRCRQLLRRVGEPDAALGQELREDELLGLITQRFGVGAGTCNFDLPSYHRWLSRPYDERRADMQRWFESFADLRAAVTFALRVQRDAGAFADEVAEGGSWQQRTPYDSRVTQMLRLQAPMENGVIPEISGNRHLVTIRFLRQPDTRSRPEPVGADVSFRLARCTL</sequence>
<keyword evidence="2 5" id="KW-0132">Cell division</keyword>
<dbReference type="GO" id="GO:0032153">
    <property type="term" value="C:cell division site"/>
    <property type="evidence" value="ECO:0007669"/>
    <property type="project" value="TreeGrafter"/>
</dbReference>
<evidence type="ECO:0000256" key="2">
    <source>
        <dbReference type="ARBA" id="ARBA00022618"/>
    </source>
</evidence>
<comment type="similarity">
    <text evidence="5">Belongs to the ZapD family.</text>
</comment>
<protein>
    <recommendedName>
        <fullName evidence="5">Cell division protein ZapD</fullName>
    </recommendedName>
    <alternativeName>
        <fullName evidence="5">Z ring-associated protein D</fullName>
    </alternativeName>
</protein>
<dbReference type="PANTHER" id="PTHR39455">
    <property type="entry name" value="CELL DIVISION PROTEIN ZAPD"/>
    <property type="match status" value="1"/>
</dbReference>
<dbReference type="GO" id="GO:0005737">
    <property type="term" value="C:cytoplasm"/>
    <property type="evidence" value="ECO:0007669"/>
    <property type="project" value="UniProtKB-SubCell"/>
</dbReference>
<dbReference type="Proteomes" id="UP000000647">
    <property type="component" value="Chromosome"/>
</dbReference>
<dbReference type="KEGG" id="hha:Hhal_2024"/>
<dbReference type="InterPro" id="IPR009777">
    <property type="entry name" value="ZapD"/>
</dbReference>
<organism evidence="6 7">
    <name type="scientific">Halorhodospira halophila (strain DSM 244 / SL1)</name>
    <name type="common">Ectothiorhodospira halophila (strain DSM 244 / SL1)</name>
    <dbReference type="NCBI Taxonomy" id="349124"/>
    <lineage>
        <taxon>Bacteria</taxon>
        <taxon>Pseudomonadati</taxon>
        <taxon>Pseudomonadota</taxon>
        <taxon>Gammaproteobacteria</taxon>
        <taxon>Chromatiales</taxon>
        <taxon>Ectothiorhodospiraceae</taxon>
        <taxon>Halorhodospira</taxon>
    </lineage>
</organism>
<comment type="function">
    <text evidence="5">Cell division factor that enhances FtsZ-ring assembly. Directly interacts with FtsZ and promotes bundling of FtsZ protofilaments, with a reduction in FtsZ GTPase activity.</text>
</comment>
<dbReference type="Pfam" id="PF07072">
    <property type="entry name" value="ZapD"/>
    <property type="match status" value="1"/>
</dbReference>
<dbReference type="eggNOG" id="COG4582">
    <property type="taxonomic scope" value="Bacteria"/>
</dbReference>
<dbReference type="AlphaFoldDB" id="A1WYM6"/>
<accession>A1WYM6</accession>
<dbReference type="GO" id="GO:0043093">
    <property type="term" value="P:FtsZ-dependent cytokinesis"/>
    <property type="evidence" value="ECO:0007669"/>
    <property type="project" value="UniProtKB-UniRule"/>
</dbReference>
<keyword evidence="4 5" id="KW-0131">Cell cycle</keyword>
<evidence type="ECO:0000313" key="6">
    <source>
        <dbReference type="EMBL" id="ABM62788.1"/>
    </source>
</evidence>
<dbReference type="Gene3D" id="1.10.3900.10">
    <property type="entry name" value="YacF-like"/>
    <property type="match status" value="1"/>
</dbReference>
<keyword evidence="7" id="KW-1185">Reference proteome</keyword>
<reference evidence="6 7" key="2">
    <citation type="journal article" date="2013" name="Stand. Genomic Sci.">
        <title>Complete genome sequence of Halorhodospira halophila SL1.</title>
        <authorList>
            <person name="Challacombe J.F."/>
            <person name="Majid S."/>
            <person name="Deole R."/>
            <person name="Brettin T.S."/>
            <person name="Bruce D."/>
            <person name="Delano S.F."/>
            <person name="Detter J.C."/>
            <person name="Gleasner C.D."/>
            <person name="Han C.S."/>
            <person name="Misra M."/>
            <person name="Reitenga K.G."/>
            <person name="Mikhailova N."/>
            <person name="Woyke T."/>
            <person name="Pitluck S."/>
            <person name="Nolan M."/>
            <person name="Land M.L."/>
            <person name="Saunders E."/>
            <person name="Tapia R."/>
            <person name="Lapidus A."/>
            <person name="Ivanova N."/>
            <person name="Hoff W.D."/>
        </authorList>
    </citation>
    <scope>NUCLEOTIDE SEQUENCE [LARGE SCALE GENOMIC DNA]</scope>
    <source>
        <strain evidence="7">DSM 244 / SL1</strain>
    </source>
</reference>
<dbReference type="SUPFAM" id="SSF160950">
    <property type="entry name" value="YacF-like"/>
    <property type="match status" value="1"/>
</dbReference>
<evidence type="ECO:0000256" key="5">
    <source>
        <dbReference type="HAMAP-Rule" id="MF_01092"/>
    </source>
</evidence>
<evidence type="ECO:0000256" key="4">
    <source>
        <dbReference type="ARBA" id="ARBA00023306"/>
    </source>
</evidence>
<dbReference type="STRING" id="349124.Hhal_2024"/>
<dbReference type="PANTHER" id="PTHR39455:SF1">
    <property type="entry name" value="CELL DIVISION PROTEIN ZAPD"/>
    <property type="match status" value="1"/>
</dbReference>
<evidence type="ECO:0000256" key="3">
    <source>
        <dbReference type="ARBA" id="ARBA00023210"/>
    </source>
</evidence>
<reference evidence="7" key="1">
    <citation type="submission" date="2006-12" db="EMBL/GenBank/DDBJ databases">
        <title>Complete sequence of Halorhodospira halophila SL1.</title>
        <authorList>
            <consortium name="US DOE Joint Genome Institute"/>
            <person name="Copeland A."/>
            <person name="Lucas S."/>
            <person name="Lapidus A."/>
            <person name="Barry K."/>
            <person name="Detter J.C."/>
            <person name="Glavina del Rio T."/>
            <person name="Hammon N."/>
            <person name="Israni S."/>
            <person name="Dalin E."/>
            <person name="Tice H."/>
            <person name="Pitluck S."/>
            <person name="Saunders E."/>
            <person name="Brettin T."/>
            <person name="Bruce D."/>
            <person name="Han C."/>
            <person name="Tapia R."/>
            <person name="Schmutz J."/>
            <person name="Larimer F."/>
            <person name="Land M."/>
            <person name="Hauser L."/>
            <person name="Kyrpides N."/>
            <person name="Mikhailova N."/>
            <person name="Hoff W."/>
            <person name="Richardson P."/>
        </authorList>
    </citation>
    <scope>NUCLEOTIDE SEQUENCE [LARGE SCALE GENOMIC DNA]</scope>
    <source>
        <strain evidence="7">DSM 244 / SL1</strain>
    </source>
</reference>
<dbReference type="HAMAP" id="MF_01092">
    <property type="entry name" value="ZapD"/>
    <property type="match status" value="1"/>
</dbReference>
<dbReference type="NCBIfam" id="NF003656">
    <property type="entry name" value="PRK05287.1-4"/>
    <property type="match status" value="1"/>
</dbReference>
<proteinExistence type="inferred from homology"/>
<dbReference type="RefSeq" id="WP_011814810.1">
    <property type="nucleotide sequence ID" value="NC_008789.1"/>
</dbReference>
<name>A1WYM6_HALHL</name>
<comment type="subcellular location">
    <subcellularLocation>
        <location evidence="5">Cytoplasm</location>
    </subcellularLocation>
    <text evidence="5">Localizes to mid-cell in an FtsZ-dependent manner.</text>
</comment>
<dbReference type="GO" id="GO:0000917">
    <property type="term" value="P:division septum assembly"/>
    <property type="evidence" value="ECO:0007669"/>
    <property type="project" value="UniProtKB-KW"/>
</dbReference>
<dbReference type="InterPro" id="IPR036268">
    <property type="entry name" value="ZapD_sf"/>
</dbReference>
<dbReference type="InterPro" id="IPR027462">
    <property type="entry name" value="ZapD_C"/>
</dbReference>
<dbReference type="Gene3D" id="2.60.440.10">
    <property type="entry name" value="YacF-like domains"/>
    <property type="match status" value="1"/>
</dbReference>
<evidence type="ECO:0000313" key="7">
    <source>
        <dbReference type="Proteomes" id="UP000000647"/>
    </source>
</evidence>
<dbReference type="HOGENOM" id="CLU_076303_0_1_6"/>
<dbReference type="OrthoDB" id="5294622at2"/>
<gene>
    <name evidence="5" type="primary">zapD</name>
    <name evidence="6" type="ordered locus">Hhal_2024</name>
</gene>
<keyword evidence="3 5" id="KW-0717">Septation</keyword>